<sequence length="249" mass="28663">MSKQHGLKRSAQNINNSMNSTPNKPAKPKILKPNSTTKDTDGEDETKQVNLNDIYDMMKTMMSKLEKLDTIEKNVKSLDDDLQSLKASLEYAHAEVVDLKKDNKEQKLMGEKINKRVESLEKENAMLHNSIIDLKARSMRGNLIFHNIEERPEENTTTIIHKLLEEKLNIEDASSKVKIDRSHRLGKPRRETDKPRPIVAKFNYYQDKEHILANAKKLKGTNIGISEQYPAEIMETRRKLIPEFQEGKG</sequence>
<feature type="coiled-coil region" evidence="1">
    <location>
        <begin position="68"/>
        <end position="137"/>
    </location>
</feature>
<feature type="compositionally biased region" description="Polar residues" evidence="2">
    <location>
        <begin position="10"/>
        <end position="23"/>
    </location>
</feature>
<dbReference type="Gene3D" id="3.30.70.1820">
    <property type="entry name" value="L1 transposable element, RRM domain"/>
    <property type="match status" value="1"/>
</dbReference>
<gene>
    <name evidence="3" type="ORF">PACLA_8A045994</name>
</gene>
<evidence type="ECO:0000313" key="4">
    <source>
        <dbReference type="Proteomes" id="UP001152795"/>
    </source>
</evidence>
<protein>
    <submittedName>
        <fullName evidence="3">Uncharacterized protein</fullName>
    </submittedName>
</protein>
<name>A0A6S7IKK7_PARCT</name>
<keyword evidence="4" id="KW-1185">Reference proteome</keyword>
<evidence type="ECO:0000313" key="3">
    <source>
        <dbReference type="EMBL" id="CAB4017549.1"/>
    </source>
</evidence>
<dbReference type="EMBL" id="CACRXK020009595">
    <property type="protein sequence ID" value="CAB4017549.1"/>
    <property type="molecule type" value="Genomic_DNA"/>
</dbReference>
<dbReference type="Proteomes" id="UP001152795">
    <property type="component" value="Unassembled WGS sequence"/>
</dbReference>
<dbReference type="PANTHER" id="PTHR11505">
    <property type="entry name" value="L1 TRANSPOSABLE ELEMENT-RELATED"/>
    <property type="match status" value="1"/>
</dbReference>
<keyword evidence="1" id="KW-0175">Coiled coil</keyword>
<proteinExistence type="predicted"/>
<dbReference type="AlphaFoldDB" id="A0A6S7IKK7"/>
<dbReference type="OrthoDB" id="5971988at2759"/>
<evidence type="ECO:0000256" key="2">
    <source>
        <dbReference type="SAM" id="MobiDB-lite"/>
    </source>
</evidence>
<organism evidence="3 4">
    <name type="scientific">Paramuricea clavata</name>
    <name type="common">Red gorgonian</name>
    <name type="synonym">Violescent sea-whip</name>
    <dbReference type="NCBI Taxonomy" id="317549"/>
    <lineage>
        <taxon>Eukaryota</taxon>
        <taxon>Metazoa</taxon>
        <taxon>Cnidaria</taxon>
        <taxon>Anthozoa</taxon>
        <taxon>Octocorallia</taxon>
        <taxon>Malacalcyonacea</taxon>
        <taxon>Plexauridae</taxon>
        <taxon>Paramuricea</taxon>
    </lineage>
</organism>
<evidence type="ECO:0000256" key="1">
    <source>
        <dbReference type="SAM" id="Coils"/>
    </source>
</evidence>
<feature type="region of interest" description="Disordered" evidence="2">
    <location>
        <begin position="1"/>
        <end position="47"/>
    </location>
</feature>
<dbReference type="InterPro" id="IPR004244">
    <property type="entry name" value="Transposase_22"/>
</dbReference>
<comment type="caution">
    <text evidence="3">The sequence shown here is derived from an EMBL/GenBank/DDBJ whole genome shotgun (WGS) entry which is preliminary data.</text>
</comment>
<accession>A0A6S7IKK7</accession>
<reference evidence="3" key="1">
    <citation type="submission" date="2020-04" db="EMBL/GenBank/DDBJ databases">
        <authorList>
            <person name="Alioto T."/>
            <person name="Alioto T."/>
            <person name="Gomez Garrido J."/>
        </authorList>
    </citation>
    <scope>NUCLEOTIDE SEQUENCE</scope>
    <source>
        <strain evidence="3">A484AB</strain>
    </source>
</reference>